<sequence length="241" mass="27548">MSSSTSRELSRRERERQMRRRAMLDAAQSVFAEKGYARATLDEIAERAEFGKGTIYNYFEGGKEDILYAIFDKTYQEITKIISETFATDDGERTLRDRYHDLVVRGFEFYSNREDILIILQKEAYRMGFSDDTDRARWFHEWHERILSAACPAIEGAIETGEIRDLPATAVAHMLIKNLDNLLVHRSLARRSHETLDECTSAVSLHDDPNAAAEFLTSMLFDGLVTHDAPPLPAPPPERST</sequence>
<dbReference type="SUPFAM" id="SSF48498">
    <property type="entry name" value="Tetracyclin repressor-like, C-terminal domain"/>
    <property type="match status" value="1"/>
</dbReference>
<dbReference type="InterPro" id="IPR009057">
    <property type="entry name" value="Homeodomain-like_sf"/>
</dbReference>
<evidence type="ECO:0000313" key="7">
    <source>
        <dbReference type="Proteomes" id="UP000220102"/>
    </source>
</evidence>
<keyword evidence="7" id="KW-1185">Reference proteome</keyword>
<feature type="domain" description="HTH tetR-type" evidence="5">
    <location>
        <begin position="17"/>
        <end position="77"/>
    </location>
</feature>
<dbReference type="GO" id="GO:0003700">
    <property type="term" value="F:DNA-binding transcription factor activity"/>
    <property type="evidence" value="ECO:0007669"/>
    <property type="project" value="TreeGrafter"/>
</dbReference>
<dbReference type="InterPro" id="IPR036271">
    <property type="entry name" value="Tet_transcr_reg_TetR-rel_C_sf"/>
</dbReference>
<evidence type="ECO:0000259" key="5">
    <source>
        <dbReference type="PROSITE" id="PS50977"/>
    </source>
</evidence>
<gene>
    <name evidence="6" type="ORF">CRI94_17180</name>
</gene>
<dbReference type="SUPFAM" id="SSF46689">
    <property type="entry name" value="Homeodomain-like"/>
    <property type="match status" value="1"/>
</dbReference>
<keyword evidence="3" id="KW-0804">Transcription</keyword>
<name>A0A2A8CT71_9BACT</name>
<dbReference type="RefSeq" id="WP_098079223.1">
    <property type="nucleotide sequence ID" value="NZ_PDEQ01000014.1"/>
</dbReference>
<keyword evidence="1" id="KW-0805">Transcription regulation</keyword>
<dbReference type="Pfam" id="PF00440">
    <property type="entry name" value="TetR_N"/>
    <property type="match status" value="1"/>
</dbReference>
<dbReference type="InterPro" id="IPR050109">
    <property type="entry name" value="HTH-type_TetR-like_transc_reg"/>
</dbReference>
<organism evidence="6 7">
    <name type="scientific">Longibacter salinarum</name>
    <dbReference type="NCBI Taxonomy" id="1850348"/>
    <lineage>
        <taxon>Bacteria</taxon>
        <taxon>Pseudomonadati</taxon>
        <taxon>Rhodothermota</taxon>
        <taxon>Rhodothermia</taxon>
        <taxon>Rhodothermales</taxon>
        <taxon>Salisaetaceae</taxon>
        <taxon>Longibacter</taxon>
    </lineage>
</organism>
<dbReference type="PANTHER" id="PTHR30055">
    <property type="entry name" value="HTH-TYPE TRANSCRIPTIONAL REGULATOR RUTR"/>
    <property type="match status" value="1"/>
</dbReference>
<evidence type="ECO:0000256" key="2">
    <source>
        <dbReference type="ARBA" id="ARBA00023125"/>
    </source>
</evidence>
<feature type="DNA-binding region" description="H-T-H motif" evidence="4">
    <location>
        <begin position="40"/>
        <end position="59"/>
    </location>
</feature>
<evidence type="ECO:0000256" key="4">
    <source>
        <dbReference type="PROSITE-ProRule" id="PRU00335"/>
    </source>
</evidence>
<evidence type="ECO:0000313" key="6">
    <source>
        <dbReference type="EMBL" id="PEN10387.1"/>
    </source>
</evidence>
<dbReference type="InterPro" id="IPR001647">
    <property type="entry name" value="HTH_TetR"/>
</dbReference>
<protein>
    <submittedName>
        <fullName evidence="6">TetR family transcriptional regulator</fullName>
    </submittedName>
</protein>
<dbReference type="PANTHER" id="PTHR30055:SF234">
    <property type="entry name" value="HTH-TYPE TRANSCRIPTIONAL REGULATOR BETI"/>
    <property type="match status" value="1"/>
</dbReference>
<comment type="caution">
    <text evidence="6">The sequence shown here is derived from an EMBL/GenBank/DDBJ whole genome shotgun (WGS) entry which is preliminary data.</text>
</comment>
<keyword evidence="2 4" id="KW-0238">DNA-binding</keyword>
<dbReference type="OrthoDB" id="9795242at2"/>
<dbReference type="PRINTS" id="PR00455">
    <property type="entry name" value="HTHTETR"/>
</dbReference>
<evidence type="ECO:0000256" key="3">
    <source>
        <dbReference type="ARBA" id="ARBA00023163"/>
    </source>
</evidence>
<dbReference type="Proteomes" id="UP000220102">
    <property type="component" value="Unassembled WGS sequence"/>
</dbReference>
<proteinExistence type="predicted"/>
<dbReference type="EMBL" id="PDEQ01000014">
    <property type="protein sequence ID" value="PEN10387.1"/>
    <property type="molecule type" value="Genomic_DNA"/>
</dbReference>
<dbReference type="AlphaFoldDB" id="A0A2A8CT71"/>
<dbReference type="GO" id="GO:0000976">
    <property type="term" value="F:transcription cis-regulatory region binding"/>
    <property type="evidence" value="ECO:0007669"/>
    <property type="project" value="TreeGrafter"/>
</dbReference>
<accession>A0A2A8CT71</accession>
<dbReference type="Gene3D" id="1.10.357.10">
    <property type="entry name" value="Tetracycline Repressor, domain 2"/>
    <property type="match status" value="1"/>
</dbReference>
<evidence type="ECO:0000256" key="1">
    <source>
        <dbReference type="ARBA" id="ARBA00023015"/>
    </source>
</evidence>
<dbReference type="PROSITE" id="PS50977">
    <property type="entry name" value="HTH_TETR_2"/>
    <property type="match status" value="1"/>
</dbReference>
<reference evidence="6 7" key="1">
    <citation type="submission" date="2017-10" db="EMBL/GenBank/DDBJ databases">
        <title>Draft genome of Longibacter Salinarum.</title>
        <authorList>
            <person name="Goh K.M."/>
            <person name="Shamsir M.S."/>
            <person name="Lim S.W."/>
        </authorList>
    </citation>
    <scope>NUCLEOTIDE SEQUENCE [LARGE SCALE GENOMIC DNA]</scope>
    <source>
        <strain evidence="6 7">KCTC 52045</strain>
    </source>
</reference>